<proteinExistence type="predicted"/>
<accession>A0A2P4QS35</accession>
<protein>
    <submittedName>
        <fullName evidence="2">Uncharacterized protein</fullName>
    </submittedName>
</protein>
<name>A0A2P4QS35_RHIID</name>
<keyword evidence="3" id="KW-1185">Reference proteome</keyword>
<keyword evidence="1" id="KW-0472">Membrane</keyword>
<dbReference type="AlphaFoldDB" id="A0A2P4QS35"/>
<comment type="caution">
    <text evidence="2">The sequence shown here is derived from an EMBL/GenBank/DDBJ whole genome shotgun (WGS) entry which is preliminary data.</text>
</comment>
<reference evidence="2 3" key="1">
    <citation type="journal article" date="2013" name="Proc. Natl. Acad. Sci. U.S.A.">
        <title>Genome of an arbuscular mycorrhizal fungus provides insight into the oldest plant symbiosis.</title>
        <authorList>
            <person name="Tisserant E."/>
            <person name="Malbreil M."/>
            <person name="Kuo A."/>
            <person name="Kohler A."/>
            <person name="Symeonidi A."/>
            <person name="Balestrini R."/>
            <person name="Charron P."/>
            <person name="Duensing N."/>
            <person name="Frei Dit Frey N."/>
            <person name="Gianinazzi-Pearson V."/>
            <person name="Gilbert L.B."/>
            <person name="Handa Y."/>
            <person name="Herr J.R."/>
            <person name="Hijri M."/>
            <person name="Koul R."/>
            <person name="Kawaguchi M."/>
            <person name="Krajinski F."/>
            <person name="Lammers P.J."/>
            <person name="Masclaux F.G."/>
            <person name="Murat C."/>
            <person name="Morin E."/>
            <person name="Ndikumana S."/>
            <person name="Pagni M."/>
            <person name="Petitpierre D."/>
            <person name="Requena N."/>
            <person name="Rosikiewicz P."/>
            <person name="Riley R."/>
            <person name="Saito K."/>
            <person name="San Clemente H."/>
            <person name="Shapiro H."/>
            <person name="van Tuinen D."/>
            <person name="Becard G."/>
            <person name="Bonfante P."/>
            <person name="Paszkowski U."/>
            <person name="Shachar-Hill Y.Y."/>
            <person name="Tuskan G.A."/>
            <person name="Young P.W."/>
            <person name="Sanders I.R."/>
            <person name="Henrissat B."/>
            <person name="Rensing S.A."/>
            <person name="Grigoriev I.V."/>
            <person name="Corradi N."/>
            <person name="Roux C."/>
            <person name="Martin F."/>
        </authorList>
    </citation>
    <scope>NUCLEOTIDE SEQUENCE [LARGE SCALE GENOMIC DNA]</scope>
    <source>
        <strain evidence="2 3">DAOM 197198</strain>
    </source>
</reference>
<organism evidence="2 3">
    <name type="scientific">Rhizophagus irregularis (strain DAOM 181602 / DAOM 197198 / MUCL 43194)</name>
    <name type="common">Arbuscular mycorrhizal fungus</name>
    <name type="synonym">Glomus intraradices</name>
    <dbReference type="NCBI Taxonomy" id="747089"/>
    <lineage>
        <taxon>Eukaryota</taxon>
        <taxon>Fungi</taxon>
        <taxon>Fungi incertae sedis</taxon>
        <taxon>Mucoromycota</taxon>
        <taxon>Glomeromycotina</taxon>
        <taxon>Glomeromycetes</taxon>
        <taxon>Glomerales</taxon>
        <taxon>Glomeraceae</taxon>
        <taxon>Rhizophagus</taxon>
    </lineage>
</organism>
<sequence>MKELIIFFFFCFRILNLQLGSFINLGIKVLFSSVTKTYFSIKKKLLEISYYEIKCSLCFYFTNYYFYYIFFTLKLL</sequence>
<gene>
    <name evidence="2" type="ORF">GLOIN_2v1518203</name>
</gene>
<evidence type="ECO:0000313" key="2">
    <source>
        <dbReference type="EMBL" id="POG80415.1"/>
    </source>
</evidence>
<feature type="transmembrane region" description="Helical" evidence="1">
    <location>
        <begin position="48"/>
        <end position="70"/>
    </location>
</feature>
<dbReference type="EMBL" id="AUPC02000018">
    <property type="protein sequence ID" value="POG80415.1"/>
    <property type="molecule type" value="Genomic_DNA"/>
</dbReference>
<keyword evidence="1" id="KW-0812">Transmembrane</keyword>
<evidence type="ECO:0000313" key="3">
    <source>
        <dbReference type="Proteomes" id="UP000018888"/>
    </source>
</evidence>
<evidence type="ECO:0000256" key="1">
    <source>
        <dbReference type="SAM" id="Phobius"/>
    </source>
</evidence>
<reference evidence="2 3" key="2">
    <citation type="journal article" date="2018" name="New Phytol.">
        <title>High intraspecific genome diversity in the model arbuscular mycorrhizal symbiont Rhizophagus irregularis.</title>
        <authorList>
            <person name="Chen E.C.H."/>
            <person name="Morin E."/>
            <person name="Beaudet D."/>
            <person name="Noel J."/>
            <person name="Yildirir G."/>
            <person name="Ndikumana S."/>
            <person name="Charron P."/>
            <person name="St-Onge C."/>
            <person name="Giorgi J."/>
            <person name="Kruger M."/>
            <person name="Marton T."/>
            <person name="Ropars J."/>
            <person name="Grigoriev I.V."/>
            <person name="Hainaut M."/>
            <person name="Henrissat B."/>
            <person name="Roux C."/>
            <person name="Martin F."/>
            <person name="Corradi N."/>
        </authorList>
    </citation>
    <scope>NUCLEOTIDE SEQUENCE [LARGE SCALE GENOMIC DNA]</scope>
    <source>
        <strain evidence="2 3">DAOM 197198</strain>
    </source>
</reference>
<dbReference type="Proteomes" id="UP000018888">
    <property type="component" value="Unassembled WGS sequence"/>
</dbReference>
<feature type="transmembrane region" description="Helical" evidence="1">
    <location>
        <begin position="6"/>
        <end position="27"/>
    </location>
</feature>
<keyword evidence="1" id="KW-1133">Transmembrane helix</keyword>